<organism evidence="2 3">
    <name type="scientific">Pseudomethylobacillus aquaticus</name>
    <dbReference type="NCBI Taxonomy" id="2676064"/>
    <lineage>
        <taxon>Bacteria</taxon>
        <taxon>Pseudomonadati</taxon>
        <taxon>Pseudomonadota</taxon>
        <taxon>Betaproteobacteria</taxon>
        <taxon>Nitrosomonadales</taxon>
        <taxon>Methylophilaceae</taxon>
        <taxon>Pseudomethylobacillus</taxon>
    </lineage>
</organism>
<dbReference type="InterPro" id="IPR046336">
    <property type="entry name" value="Lon_prtase_N_sf"/>
</dbReference>
<dbReference type="RefSeq" id="WP_123236304.1">
    <property type="nucleotide sequence ID" value="NZ_RJVP01000001.1"/>
</dbReference>
<proteinExistence type="predicted"/>
<dbReference type="SUPFAM" id="SSF88697">
    <property type="entry name" value="PUA domain-like"/>
    <property type="match status" value="1"/>
</dbReference>
<evidence type="ECO:0000313" key="2">
    <source>
        <dbReference type="EMBL" id="ROH88312.1"/>
    </source>
</evidence>
<dbReference type="SMART" id="SM00464">
    <property type="entry name" value="LON"/>
    <property type="match status" value="1"/>
</dbReference>
<evidence type="ECO:0000313" key="3">
    <source>
        <dbReference type="Proteomes" id="UP000275137"/>
    </source>
</evidence>
<evidence type="ECO:0000259" key="1">
    <source>
        <dbReference type="PROSITE" id="PS51787"/>
    </source>
</evidence>
<dbReference type="PROSITE" id="PS51787">
    <property type="entry name" value="LON_N"/>
    <property type="match status" value="1"/>
</dbReference>
<dbReference type="PANTHER" id="PTHR46732:SF8">
    <property type="entry name" value="ATP-DEPENDENT PROTEASE LA (LON) DOMAIN PROTEIN"/>
    <property type="match status" value="1"/>
</dbReference>
<dbReference type="EMBL" id="RJVP01000001">
    <property type="protein sequence ID" value="ROH88312.1"/>
    <property type="molecule type" value="Genomic_DNA"/>
</dbReference>
<keyword evidence="3" id="KW-1185">Reference proteome</keyword>
<comment type="caution">
    <text evidence="2">The sequence shown here is derived from an EMBL/GenBank/DDBJ whole genome shotgun (WGS) entry which is preliminary data.</text>
</comment>
<feature type="domain" description="Lon N-terminal" evidence="1">
    <location>
        <begin position="3"/>
        <end position="200"/>
    </location>
</feature>
<dbReference type="Gene3D" id="1.10.4060.10">
    <property type="entry name" value="BPP1347 like domain"/>
    <property type="match status" value="1"/>
</dbReference>
<gene>
    <name evidence="2" type="ORF">ED236_02300</name>
</gene>
<dbReference type="PANTHER" id="PTHR46732">
    <property type="entry name" value="ATP-DEPENDENT PROTEASE LA (LON) DOMAIN PROTEIN"/>
    <property type="match status" value="1"/>
</dbReference>
<dbReference type="Pfam" id="PF02190">
    <property type="entry name" value="LON_substr_bdg"/>
    <property type="match status" value="1"/>
</dbReference>
<name>A0A3N0V6R8_9PROT</name>
<sequence length="202" mass="23002">MPLIELPLFPLQMVMFPGGMLPLRIFEPRYLDMVRRCLRNDSQFGMVAALPEAECPTALPFAAIGTSFSITAAEVPQPSLMTIRCLATQRFRVVSARQQADGLWLGQVELLIEQASLPIPEDLQITVQYLQQLIASLKEQGVDITQMPFCSPYQFDDCAWVANRWTELLNMPLINKQRLLELDSHLLRLELICDMLDHNKPF</sequence>
<dbReference type="InterPro" id="IPR003111">
    <property type="entry name" value="Lon_prtase_N"/>
</dbReference>
<dbReference type="InterPro" id="IPR015947">
    <property type="entry name" value="PUA-like_sf"/>
</dbReference>
<dbReference type="Proteomes" id="UP000275137">
    <property type="component" value="Unassembled WGS sequence"/>
</dbReference>
<dbReference type="AlphaFoldDB" id="A0A3N0V6R8"/>
<reference evidence="2 3" key="1">
    <citation type="submission" date="2018-10" db="EMBL/GenBank/DDBJ databases">
        <authorList>
            <person name="Chen W.-M."/>
        </authorList>
    </citation>
    <scope>NUCLEOTIDE SEQUENCE [LARGE SCALE GENOMIC DNA]</scope>
    <source>
        <strain evidence="2 3">H-5</strain>
    </source>
</reference>
<accession>A0A3N0V6R8</accession>
<dbReference type="Gene3D" id="2.30.130.40">
    <property type="entry name" value="LON domain-like"/>
    <property type="match status" value="1"/>
</dbReference>
<protein>
    <submittedName>
        <fullName evidence="2">Peptidase S16</fullName>
    </submittedName>
</protein>